<dbReference type="PANTHER" id="PTHR12121">
    <property type="entry name" value="CARBON CATABOLITE REPRESSOR PROTEIN 4"/>
    <property type="match status" value="1"/>
</dbReference>
<evidence type="ECO:0000313" key="2">
    <source>
        <dbReference type="EMBL" id="CAG9771078.1"/>
    </source>
</evidence>
<dbReference type="AlphaFoldDB" id="A0A9N9MV21"/>
<gene>
    <name evidence="2" type="ORF">CEUTPL_LOCUS11520</name>
</gene>
<dbReference type="InterPro" id="IPR005135">
    <property type="entry name" value="Endo/exonuclease/phosphatase"/>
</dbReference>
<dbReference type="SUPFAM" id="SSF56219">
    <property type="entry name" value="DNase I-like"/>
    <property type="match status" value="1"/>
</dbReference>
<dbReference type="InterPro" id="IPR050410">
    <property type="entry name" value="CCR4/nocturin_mRNA_transcr"/>
</dbReference>
<dbReference type="OrthoDB" id="10253982at2759"/>
<dbReference type="InterPro" id="IPR036691">
    <property type="entry name" value="Endo/exonu/phosph_ase_sf"/>
</dbReference>
<dbReference type="Pfam" id="PF03372">
    <property type="entry name" value="Exo_endo_phos"/>
    <property type="match status" value="1"/>
</dbReference>
<dbReference type="PANTHER" id="PTHR12121:SF34">
    <property type="entry name" value="PROTEIN ANGEL"/>
    <property type="match status" value="1"/>
</dbReference>
<dbReference type="EMBL" id="OU892282">
    <property type="protein sequence ID" value="CAG9771078.1"/>
    <property type="molecule type" value="Genomic_DNA"/>
</dbReference>
<sequence>MDGTTKAKIFLINQTALGSLKLVMKRKMNNNNRFMPENGQPMPNGFFRRSLREPIRFGLNFSRNWWRHPQVLYEQRYFHPGQQQHFAAVPINLNLLQGAPTQNEPDPPGTEPSGYIKPFSVNAYKWARKCKTQNESVDLRNWIDVPITFEKNAAFKKSFEFSVMSFNVLAQDLLEQHPYLYNKHNNAALEWQERWKRIHEEISNHRPNIVCLQEVQESHLNEYFLKQLELLGYVGIYKKRTGLRCDGCAIFYKIDSISLLDYATVEFMQPNIPLLNRDNVAIVATFCPKDLPENKFIVATTHLLYNPKRQDVRLAQVQILLAEIERLSFHLDSEKQKNYLPIILSGDFNATPTSCLYKFICKGHLQYQYLAAKKLDEEGVTCQGPVLIPSDLQITDNCQHALLVKTRDSYYKNSNYESDVVNLSKKVDLNKLYHSTNKICSSNCSTLKTNNLFSTGTLSHQFAFKSAYNHDDLANPQATTFQDEWVTVDYIFYSGKKIEGQFQDDNLKLSGYFSLPCRSELKGFKMPNDSLGSDHFCLVAKFLLNTGS</sequence>
<accession>A0A9N9MV21</accession>
<reference evidence="2" key="1">
    <citation type="submission" date="2022-01" db="EMBL/GenBank/DDBJ databases">
        <authorList>
            <person name="King R."/>
        </authorList>
    </citation>
    <scope>NUCLEOTIDE SEQUENCE</scope>
</reference>
<evidence type="ECO:0000313" key="3">
    <source>
        <dbReference type="Proteomes" id="UP001152799"/>
    </source>
</evidence>
<dbReference type="GO" id="GO:0000175">
    <property type="term" value="F:3'-5'-RNA exonuclease activity"/>
    <property type="evidence" value="ECO:0007669"/>
    <property type="project" value="TreeGrafter"/>
</dbReference>
<keyword evidence="3" id="KW-1185">Reference proteome</keyword>
<feature type="domain" description="Endonuclease/exonuclease/phosphatase" evidence="1">
    <location>
        <begin position="164"/>
        <end position="497"/>
    </location>
</feature>
<dbReference type="Proteomes" id="UP001152799">
    <property type="component" value="Chromosome 6"/>
</dbReference>
<evidence type="ECO:0000259" key="1">
    <source>
        <dbReference type="Pfam" id="PF03372"/>
    </source>
</evidence>
<organism evidence="2 3">
    <name type="scientific">Ceutorhynchus assimilis</name>
    <name type="common">cabbage seed weevil</name>
    <dbReference type="NCBI Taxonomy" id="467358"/>
    <lineage>
        <taxon>Eukaryota</taxon>
        <taxon>Metazoa</taxon>
        <taxon>Ecdysozoa</taxon>
        <taxon>Arthropoda</taxon>
        <taxon>Hexapoda</taxon>
        <taxon>Insecta</taxon>
        <taxon>Pterygota</taxon>
        <taxon>Neoptera</taxon>
        <taxon>Endopterygota</taxon>
        <taxon>Coleoptera</taxon>
        <taxon>Polyphaga</taxon>
        <taxon>Cucujiformia</taxon>
        <taxon>Curculionidae</taxon>
        <taxon>Ceutorhynchinae</taxon>
        <taxon>Ceutorhynchus</taxon>
    </lineage>
</organism>
<protein>
    <recommendedName>
        <fullName evidence="1">Endonuclease/exonuclease/phosphatase domain-containing protein</fullName>
    </recommendedName>
</protein>
<proteinExistence type="predicted"/>
<name>A0A9N9MV21_9CUCU</name>
<dbReference type="Gene3D" id="3.60.10.10">
    <property type="entry name" value="Endonuclease/exonuclease/phosphatase"/>
    <property type="match status" value="1"/>
</dbReference>